<dbReference type="GO" id="GO:0005524">
    <property type="term" value="F:ATP binding"/>
    <property type="evidence" value="ECO:0007669"/>
    <property type="project" value="UniProtKB-KW"/>
</dbReference>
<comment type="similarity">
    <text evidence="2">Belongs to the AAA ATPase family. BCS1 subfamily.</text>
</comment>
<feature type="domain" description="BCS1 N-terminal" evidence="15">
    <location>
        <begin position="59"/>
        <end position="257"/>
    </location>
</feature>
<feature type="region of interest" description="Disordered" evidence="13">
    <location>
        <begin position="519"/>
        <end position="581"/>
    </location>
</feature>
<evidence type="ECO:0000256" key="13">
    <source>
        <dbReference type="SAM" id="MobiDB-lite"/>
    </source>
</evidence>
<evidence type="ECO:0000256" key="2">
    <source>
        <dbReference type="ARBA" id="ARBA00007448"/>
    </source>
</evidence>
<evidence type="ECO:0000256" key="8">
    <source>
        <dbReference type="ARBA" id="ARBA00022989"/>
    </source>
</evidence>
<evidence type="ECO:0000313" key="17">
    <source>
        <dbReference type="Proteomes" id="UP000267821"/>
    </source>
</evidence>
<dbReference type="InterPro" id="IPR003593">
    <property type="entry name" value="AAA+_ATPase"/>
</dbReference>
<evidence type="ECO:0000256" key="6">
    <source>
        <dbReference type="ARBA" id="ARBA00022801"/>
    </source>
</evidence>
<dbReference type="GO" id="GO:0016887">
    <property type="term" value="F:ATP hydrolysis activity"/>
    <property type="evidence" value="ECO:0007669"/>
    <property type="project" value="InterPro"/>
</dbReference>
<evidence type="ECO:0000256" key="4">
    <source>
        <dbReference type="ARBA" id="ARBA00022741"/>
    </source>
</evidence>
<dbReference type="PROSITE" id="PS00674">
    <property type="entry name" value="AAA"/>
    <property type="match status" value="1"/>
</dbReference>
<keyword evidence="6 16" id="KW-0378">Hydrolase</keyword>
<proteinExistence type="inferred from homology"/>
<evidence type="ECO:0000259" key="15">
    <source>
        <dbReference type="SMART" id="SM01024"/>
    </source>
</evidence>
<comment type="subcellular location">
    <subcellularLocation>
        <location evidence="1">Mitochondrion inner membrane</location>
        <topology evidence="1">Single-pass membrane protein</topology>
    </subcellularLocation>
</comment>
<evidence type="ECO:0000256" key="3">
    <source>
        <dbReference type="ARBA" id="ARBA00022692"/>
    </source>
</evidence>
<dbReference type="Proteomes" id="UP000267821">
    <property type="component" value="Unassembled WGS sequence"/>
</dbReference>
<dbReference type="Pfam" id="PF08740">
    <property type="entry name" value="BCS1_N"/>
    <property type="match status" value="1"/>
</dbReference>
<comment type="catalytic activity">
    <reaction evidence="11">
        <text>ATP + H2O = ADP + phosphate + H(+)</text>
        <dbReference type="Rhea" id="RHEA:13065"/>
        <dbReference type="ChEBI" id="CHEBI:15377"/>
        <dbReference type="ChEBI" id="CHEBI:15378"/>
        <dbReference type="ChEBI" id="CHEBI:30616"/>
        <dbReference type="ChEBI" id="CHEBI:43474"/>
        <dbReference type="ChEBI" id="CHEBI:456216"/>
    </reaction>
    <physiologicalReaction direction="left-to-right" evidence="11">
        <dbReference type="Rhea" id="RHEA:13066"/>
    </physiologicalReaction>
</comment>
<dbReference type="Pfam" id="PF00004">
    <property type="entry name" value="AAA"/>
    <property type="match status" value="1"/>
</dbReference>
<dbReference type="SUPFAM" id="SSF52540">
    <property type="entry name" value="P-loop containing nucleoside triphosphate hydrolases"/>
    <property type="match status" value="1"/>
</dbReference>
<sequence>MTIRPIPPSSGLPLGMGHGADMNMNLPVPGLDVVQRLFLSMGLDPTHLMSLGMAFTVLASLGGFLSYAMNGLHSLWTFLYDNCISSATIHSSDQAYLYIMKWLATHRVSTDCRKFCVTSRKNPNSARVKRFSMYSNYHGRAGQDDDEEDDEEDDLGPMLKYNPAPGLSYFWYRRHLVIMQRVPEHHGYLNNDTPDETMVLMTIGRSPNLLRSLLAEARAHYLQSESRKTTVYTVNSSNFQKSWDNGRSRASRDISTVIMEDKDKDLILRDTRDYLNPVTARWYAARGLPYRRGYLFYGPPGTGKTSLTLALAGELKLNLYIFNLGAGGGVTDETLGQLFQALPKKCIVLLEDIDCAGIGRWEHATANGVGGLPRINPMRHAANNKSQISFSGLLNAIDGVASHEGRILIMTTNHRERLDPALIRPGRVDVQIEFGFANKETIRRVFQELYKGLTDLPEQSPAPLELDSIDSLAERFASAVPAGIFTPAELQGFLMMHKHQPQRAVAEVSSWVDKKLGEKTSVGGRSRSKNKKAVEKPRRDSWELCGHNDDPTSLSNSTSNPVTPGELPTPASEVESHWGNEREPCGSIVQAAKTPPKLSGLQTNVNRGSTTGQQCNPSITGATTGKSKSKGRLRRGGSNIST</sequence>
<dbReference type="InterPro" id="IPR057495">
    <property type="entry name" value="AAA_lid_BCS1"/>
</dbReference>
<evidence type="ECO:0000256" key="9">
    <source>
        <dbReference type="ARBA" id="ARBA00023128"/>
    </source>
</evidence>
<evidence type="ECO:0000256" key="7">
    <source>
        <dbReference type="ARBA" id="ARBA00022840"/>
    </source>
</evidence>
<dbReference type="Pfam" id="PF25426">
    <property type="entry name" value="AAA_lid_BCS1"/>
    <property type="match status" value="1"/>
</dbReference>
<keyword evidence="10" id="KW-0472">Membrane</keyword>
<feature type="compositionally biased region" description="Polar residues" evidence="13">
    <location>
        <begin position="551"/>
        <end position="562"/>
    </location>
</feature>
<dbReference type="AlphaFoldDB" id="A0A3N4M9N0"/>
<keyword evidence="9" id="KW-0496">Mitochondrion</keyword>
<keyword evidence="17" id="KW-1185">Reference proteome</keyword>
<keyword evidence="8" id="KW-1133">Transmembrane helix</keyword>
<keyword evidence="4 12" id="KW-0547">Nucleotide-binding</keyword>
<accession>A0A3N4M9N0</accession>
<keyword evidence="3" id="KW-0812">Transmembrane</keyword>
<dbReference type="OrthoDB" id="10251412at2759"/>
<name>A0A3N4M9N0_9PEZI</name>
<dbReference type="GO" id="GO:0005743">
    <property type="term" value="C:mitochondrial inner membrane"/>
    <property type="evidence" value="ECO:0007669"/>
    <property type="project" value="UniProtKB-SubCell"/>
</dbReference>
<feature type="compositionally biased region" description="Basic and acidic residues" evidence="13">
    <location>
        <begin position="532"/>
        <end position="550"/>
    </location>
</feature>
<evidence type="ECO:0000256" key="1">
    <source>
        <dbReference type="ARBA" id="ARBA00004434"/>
    </source>
</evidence>
<evidence type="ECO:0000256" key="10">
    <source>
        <dbReference type="ARBA" id="ARBA00023136"/>
    </source>
</evidence>
<reference evidence="16 17" key="1">
    <citation type="journal article" date="2018" name="Nat. Ecol. Evol.">
        <title>Pezizomycetes genomes reveal the molecular basis of ectomycorrhizal truffle lifestyle.</title>
        <authorList>
            <person name="Murat C."/>
            <person name="Payen T."/>
            <person name="Noel B."/>
            <person name="Kuo A."/>
            <person name="Morin E."/>
            <person name="Chen J."/>
            <person name="Kohler A."/>
            <person name="Krizsan K."/>
            <person name="Balestrini R."/>
            <person name="Da Silva C."/>
            <person name="Montanini B."/>
            <person name="Hainaut M."/>
            <person name="Levati E."/>
            <person name="Barry K.W."/>
            <person name="Belfiori B."/>
            <person name="Cichocki N."/>
            <person name="Clum A."/>
            <person name="Dockter R.B."/>
            <person name="Fauchery L."/>
            <person name="Guy J."/>
            <person name="Iotti M."/>
            <person name="Le Tacon F."/>
            <person name="Lindquist E.A."/>
            <person name="Lipzen A."/>
            <person name="Malagnac F."/>
            <person name="Mello A."/>
            <person name="Molinier V."/>
            <person name="Miyauchi S."/>
            <person name="Poulain J."/>
            <person name="Riccioni C."/>
            <person name="Rubini A."/>
            <person name="Sitrit Y."/>
            <person name="Splivallo R."/>
            <person name="Traeger S."/>
            <person name="Wang M."/>
            <person name="Zifcakova L."/>
            <person name="Wipf D."/>
            <person name="Zambonelli A."/>
            <person name="Paolocci F."/>
            <person name="Nowrousian M."/>
            <person name="Ottonello S."/>
            <person name="Baldrian P."/>
            <person name="Spatafora J.W."/>
            <person name="Henrissat B."/>
            <person name="Nagy L.G."/>
            <person name="Aury J.M."/>
            <person name="Wincker P."/>
            <person name="Grigoriev I.V."/>
            <person name="Bonfante P."/>
            <person name="Martin F.M."/>
        </authorList>
    </citation>
    <scope>NUCLEOTIDE SEQUENCE [LARGE SCALE GENOMIC DNA]</scope>
    <source>
        <strain evidence="16 17">ATCC MYA-4762</strain>
    </source>
</reference>
<evidence type="ECO:0000256" key="12">
    <source>
        <dbReference type="RuleBase" id="RU003651"/>
    </source>
</evidence>
<protein>
    <submittedName>
        <fullName evidence="16">P-loop containing nucleoside triphosphate hydrolase protein</fullName>
    </submittedName>
</protein>
<dbReference type="SMART" id="SM01024">
    <property type="entry name" value="BCS1_N"/>
    <property type="match status" value="1"/>
</dbReference>
<dbReference type="Gene3D" id="3.40.50.300">
    <property type="entry name" value="P-loop containing nucleotide triphosphate hydrolases"/>
    <property type="match status" value="1"/>
</dbReference>
<dbReference type="STRING" id="1051890.A0A3N4M9N0"/>
<evidence type="ECO:0000256" key="11">
    <source>
        <dbReference type="ARBA" id="ARBA00048778"/>
    </source>
</evidence>
<dbReference type="EMBL" id="ML121528">
    <property type="protein sequence ID" value="RPB29272.1"/>
    <property type="molecule type" value="Genomic_DNA"/>
</dbReference>
<dbReference type="InterPro" id="IPR014851">
    <property type="entry name" value="BCS1_N"/>
</dbReference>
<evidence type="ECO:0000313" key="16">
    <source>
        <dbReference type="EMBL" id="RPB29272.1"/>
    </source>
</evidence>
<dbReference type="InterPro" id="IPR003960">
    <property type="entry name" value="ATPase_AAA_CS"/>
</dbReference>
<keyword evidence="5" id="KW-0999">Mitochondrion inner membrane</keyword>
<organism evidence="16 17">
    <name type="scientific">Terfezia boudieri ATCC MYA-4762</name>
    <dbReference type="NCBI Taxonomy" id="1051890"/>
    <lineage>
        <taxon>Eukaryota</taxon>
        <taxon>Fungi</taxon>
        <taxon>Dikarya</taxon>
        <taxon>Ascomycota</taxon>
        <taxon>Pezizomycotina</taxon>
        <taxon>Pezizomycetes</taxon>
        <taxon>Pezizales</taxon>
        <taxon>Pezizaceae</taxon>
        <taxon>Terfezia</taxon>
    </lineage>
</organism>
<gene>
    <name evidence="16" type="ORF">L211DRAFT_817613</name>
</gene>
<evidence type="ECO:0000256" key="5">
    <source>
        <dbReference type="ARBA" id="ARBA00022792"/>
    </source>
</evidence>
<feature type="compositionally biased region" description="Polar residues" evidence="13">
    <location>
        <begin position="606"/>
        <end position="626"/>
    </location>
</feature>
<dbReference type="PANTHER" id="PTHR23070">
    <property type="entry name" value="BCS1 AAA-TYPE ATPASE"/>
    <property type="match status" value="1"/>
</dbReference>
<evidence type="ECO:0000259" key="14">
    <source>
        <dbReference type="SMART" id="SM00382"/>
    </source>
</evidence>
<keyword evidence="7 12" id="KW-0067">ATP-binding</keyword>
<feature type="domain" description="AAA+ ATPase" evidence="14">
    <location>
        <begin position="290"/>
        <end position="438"/>
    </location>
</feature>
<dbReference type="InterPro" id="IPR027417">
    <property type="entry name" value="P-loop_NTPase"/>
</dbReference>
<dbReference type="InterPro" id="IPR050747">
    <property type="entry name" value="Mitochondrial_chaperone_BCS1"/>
</dbReference>
<dbReference type="InterPro" id="IPR003959">
    <property type="entry name" value="ATPase_AAA_core"/>
</dbReference>
<dbReference type="SMART" id="SM00382">
    <property type="entry name" value="AAA"/>
    <property type="match status" value="1"/>
</dbReference>
<dbReference type="InParanoid" id="A0A3N4M9N0"/>
<feature type="region of interest" description="Disordered" evidence="13">
    <location>
        <begin position="606"/>
        <end position="642"/>
    </location>
</feature>